<gene>
    <name evidence="1" type="ORF">M9H77_28082</name>
</gene>
<dbReference type="EMBL" id="CM044706">
    <property type="protein sequence ID" value="KAI5659289.1"/>
    <property type="molecule type" value="Genomic_DNA"/>
</dbReference>
<keyword evidence="2" id="KW-1185">Reference proteome</keyword>
<evidence type="ECO:0000313" key="2">
    <source>
        <dbReference type="Proteomes" id="UP001060085"/>
    </source>
</evidence>
<reference evidence="2" key="1">
    <citation type="journal article" date="2023" name="Nat. Plants">
        <title>Single-cell RNA sequencing provides a high-resolution roadmap for understanding the multicellular compartmentation of specialized metabolism.</title>
        <authorList>
            <person name="Sun S."/>
            <person name="Shen X."/>
            <person name="Li Y."/>
            <person name="Li Y."/>
            <person name="Wang S."/>
            <person name="Li R."/>
            <person name="Zhang H."/>
            <person name="Shen G."/>
            <person name="Guo B."/>
            <person name="Wei J."/>
            <person name="Xu J."/>
            <person name="St-Pierre B."/>
            <person name="Chen S."/>
            <person name="Sun C."/>
        </authorList>
    </citation>
    <scope>NUCLEOTIDE SEQUENCE [LARGE SCALE GENOMIC DNA]</scope>
</reference>
<proteinExistence type="predicted"/>
<protein>
    <submittedName>
        <fullName evidence="1">Uncharacterized protein</fullName>
    </submittedName>
</protein>
<name>A0ACC0AEQ0_CATRO</name>
<sequence length="471" mass="53068">MKKITLKNSWLVKPADQTFKGRLPLSIWDQIGCMIHVPTIYIYRPNEEYWLKPEDTIIKTIEGSLSKALVHFYPLAGRLRSLGRGRLEVDCNGAGVQLIEAETDSSLADLGDFLSSPKFHNLFPSIDYKTCCIEELPLLYVQLTKFKCGGICLSLTVSHAVVDGLAAAHFTSEWARIARGESLQVVPFFDRNVFRTGDESDDPFQFQGLVSSSPCFLHNLYNFPPILIGQSSNEAERRKATCTAVLKLTKHQIETLKKKANAGRGVSMGIPYTRYEVITAHMWRCACKARNLMPEQPTALGIALDLRQRIQPPLPQGYFGNAIIDVVASSYSGKLISRPLSYAASKIREAISQVTNEYVKSSIEFLENQEDLSRFQDLYAFKNDEGPFYGNPNLAVVSWLTLPLYHLDFGWGKEVYMSPGTHDCDGDCLIIPGHEGDDETLAVGLCLQEMHMEDFKKFFYEEIKPLLKHKY</sequence>
<organism evidence="1 2">
    <name type="scientific">Catharanthus roseus</name>
    <name type="common">Madagascar periwinkle</name>
    <name type="synonym">Vinca rosea</name>
    <dbReference type="NCBI Taxonomy" id="4058"/>
    <lineage>
        <taxon>Eukaryota</taxon>
        <taxon>Viridiplantae</taxon>
        <taxon>Streptophyta</taxon>
        <taxon>Embryophyta</taxon>
        <taxon>Tracheophyta</taxon>
        <taxon>Spermatophyta</taxon>
        <taxon>Magnoliopsida</taxon>
        <taxon>eudicotyledons</taxon>
        <taxon>Gunneridae</taxon>
        <taxon>Pentapetalae</taxon>
        <taxon>asterids</taxon>
        <taxon>lamiids</taxon>
        <taxon>Gentianales</taxon>
        <taxon>Apocynaceae</taxon>
        <taxon>Rauvolfioideae</taxon>
        <taxon>Vinceae</taxon>
        <taxon>Catharanthinae</taxon>
        <taxon>Catharanthus</taxon>
    </lineage>
</organism>
<evidence type="ECO:0000313" key="1">
    <source>
        <dbReference type="EMBL" id="KAI5659289.1"/>
    </source>
</evidence>
<comment type="caution">
    <text evidence="1">The sequence shown here is derived from an EMBL/GenBank/DDBJ whole genome shotgun (WGS) entry which is preliminary data.</text>
</comment>
<accession>A0ACC0AEQ0</accession>
<dbReference type="Proteomes" id="UP001060085">
    <property type="component" value="Linkage Group LG06"/>
</dbReference>